<dbReference type="PANTHER" id="PTHR22306">
    <property type="entry name" value="CHROMOSOME 7 OPEN READING FRAME 50"/>
    <property type="match status" value="1"/>
</dbReference>
<keyword evidence="1" id="KW-0175">Coiled coil</keyword>
<dbReference type="EMBL" id="JXLN01005820">
    <property type="protein sequence ID" value="KPM03690.1"/>
    <property type="molecule type" value="Genomic_DNA"/>
</dbReference>
<accession>A0A132A006</accession>
<dbReference type="Pfam" id="PF10180">
    <property type="entry name" value="WKF"/>
    <property type="match status" value="1"/>
</dbReference>
<dbReference type="OMA" id="SEWITED"/>
<evidence type="ECO:0000313" key="5">
    <source>
        <dbReference type="EnsemblMetazoa" id="KAF7488843.1"/>
    </source>
</evidence>
<dbReference type="EMBL" id="WVUK01000065">
    <property type="protein sequence ID" value="KAF7488843.1"/>
    <property type="molecule type" value="Genomic_DNA"/>
</dbReference>
<dbReference type="EnsemblMetazoa" id="SSS_8686s_mrna">
    <property type="protein sequence ID" value="KAF7488843.1"/>
    <property type="gene ID" value="SSS_8686"/>
</dbReference>
<evidence type="ECO:0000313" key="4">
    <source>
        <dbReference type="EMBL" id="KPM03690.1"/>
    </source>
</evidence>
<keyword evidence="6" id="KW-1185">Reference proteome</keyword>
<name>A0A132A006_SARSC</name>
<feature type="domain" description="WKF" evidence="2">
    <location>
        <begin position="73"/>
        <end position="136"/>
    </location>
</feature>
<sequence length="160" mass="19476">MDDRINELNDDDLTDDLIKRDAINVLDEINDLKKENLKNKKKLNKRKKKAKNLEKEFIKTGICREKKSEKALSYLKQWRKHRDEWKFKKIYHLWLLKNWTKCQEFPDKRFRWLLKYLHAQDSNANAIHRIIAEAKNFLDNPEVSKEISERSQLILQWLAQ</sequence>
<evidence type="ECO:0000313" key="7">
    <source>
        <dbReference type="Proteomes" id="UP000616769"/>
    </source>
</evidence>
<reference evidence="6" key="2">
    <citation type="journal article" date="2020" name="PLoS Negl. Trop. Dis.">
        <title>High-quality nuclear genome for Sarcoptes scabiei-A critical resource for a neglected parasite.</title>
        <authorList>
            <person name="Korhonen P.K."/>
            <person name="Gasser R.B."/>
            <person name="Ma G."/>
            <person name="Wang T."/>
            <person name="Stroehlein A.J."/>
            <person name="Young N.D."/>
            <person name="Ang C.S."/>
            <person name="Fernando D.D."/>
            <person name="Lu H.C."/>
            <person name="Taylor S."/>
            <person name="Reynolds S.L."/>
            <person name="Mofiz E."/>
            <person name="Najaraj S.H."/>
            <person name="Gowda H."/>
            <person name="Madugundu A."/>
            <person name="Renuse S."/>
            <person name="Holt D."/>
            <person name="Pandey A."/>
            <person name="Papenfuss A.T."/>
            <person name="Fischer K."/>
        </authorList>
    </citation>
    <scope>NUCLEOTIDE SEQUENCE [LARGE SCALE GENOMIC DNA]</scope>
</reference>
<dbReference type="Proteomes" id="UP000616769">
    <property type="component" value="Unassembled WGS sequence"/>
</dbReference>
<gene>
    <name evidence="4" type="ORF">QR98_0021240</name>
    <name evidence="3" type="ORF">SSS_8686</name>
</gene>
<evidence type="ECO:0000256" key="1">
    <source>
        <dbReference type="SAM" id="Coils"/>
    </source>
</evidence>
<protein>
    <recommendedName>
        <fullName evidence="2">WKF domain-containing protein</fullName>
    </recommendedName>
</protein>
<proteinExistence type="predicted"/>
<dbReference type="PANTHER" id="PTHR22306:SF2">
    <property type="entry name" value="CHROMOSOME 7 OPEN READING FRAME 50"/>
    <property type="match status" value="1"/>
</dbReference>
<dbReference type="VEuPathDB" id="VectorBase:SSCA003299"/>
<evidence type="ECO:0000313" key="6">
    <source>
        <dbReference type="Proteomes" id="UP000070412"/>
    </source>
</evidence>
<evidence type="ECO:0000259" key="2">
    <source>
        <dbReference type="Pfam" id="PF10180"/>
    </source>
</evidence>
<evidence type="ECO:0000313" key="3">
    <source>
        <dbReference type="EMBL" id="KAF7488843.1"/>
    </source>
</evidence>
<dbReference type="AlphaFoldDB" id="A0A132A006"/>
<dbReference type="Proteomes" id="UP000070412">
    <property type="component" value="Unassembled WGS sequence"/>
</dbReference>
<dbReference type="OrthoDB" id="10261563at2759"/>
<organism evidence="4 7">
    <name type="scientific">Sarcoptes scabiei</name>
    <name type="common">Itch mite</name>
    <name type="synonym">Acarus scabiei</name>
    <dbReference type="NCBI Taxonomy" id="52283"/>
    <lineage>
        <taxon>Eukaryota</taxon>
        <taxon>Metazoa</taxon>
        <taxon>Ecdysozoa</taxon>
        <taxon>Arthropoda</taxon>
        <taxon>Chelicerata</taxon>
        <taxon>Arachnida</taxon>
        <taxon>Acari</taxon>
        <taxon>Acariformes</taxon>
        <taxon>Sarcoptiformes</taxon>
        <taxon>Astigmata</taxon>
        <taxon>Psoroptidia</taxon>
        <taxon>Sarcoptoidea</taxon>
        <taxon>Sarcoptidae</taxon>
        <taxon>Sarcoptinae</taxon>
        <taxon>Sarcoptes</taxon>
    </lineage>
</organism>
<dbReference type="InterPro" id="IPR019327">
    <property type="entry name" value="WKF"/>
</dbReference>
<reference evidence="4 7" key="1">
    <citation type="journal article" date="2015" name="Parasit. Vectors">
        <title>Draft genome of the scabies mite.</title>
        <authorList>
            <person name="Rider S.D.Jr."/>
            <person name="Morgan M.S."/>
            <person name="Arlian L.G."/>
        </authorList>
    </citation>
    <scope>NUCLEOTIDE SEQUENCE [LARGE SCALE GENOMIC DNA]</scope>
    <source>
        <strain evidence="4">Arlian Lab</strain>
    </source>
</reference>
<reference evidence="3" key="3">
    <citation type="submission" date="2020-01" db="EMBL/GenBank/DDBJ databases">
        <authorList>
            <person name="Korhonen P.K.K."/>
            <person name="Guangxu M.G."/>
            <person name="Wang T.W."/>
            <person name="Stroehlein A.J.S."/>
            <person name="Young N.D."/>
            <person name="Ang C.-S.A."/>
            <person name="Fernando D.W.F."/>
            <person name="Lu H.L."/>
            <person name="Taylor S.T."/>
            <person name="Ehtesham M.E.M."/>
            <person name="Najaraj S.H.N."/>
            <person name="Harsha G.H.G."/>
            <person name="Madugundu A.M."/>
            <person name="Renuse S.R."/>
            <person name="Holt D.H."/>
            <person name="Pandey A.P."/>
            <person name="Papenfuss A.P."/>
            <person name="Gasser R.B.G."/>
            <person name="Fischer K.F."/>
        </authorList>
    </citation>
    <scope>NUCLEOTIDE SEQUENCE</scope>
    <source>
        <strain evidence="3">SSS_KF_BRIS2020</strain>
    </source>
</reference>
<reference evidence="5" key="4">
    <citation type="submission" date="2022-06" db="UniProtKB">
        <authorList>
            <consortium name="EnsemblMetazoa"/>
        </authorList>
    </citation>
    <scope>IDENTIFICATION</scope>
</reference>
<feature type="coiled-coil region" evidence="1">
    <location>
        <begin position="26"/>
        <end position="56"/>
    </location>
</feature>